<comment type="function">
    <text evidence="5">Methyltransferase required for the conversion of demethylmenaquinol (DMKH2) to menaquinol (MKH2).</text>
</comment>
<name>A0ABY2V3F5_9BACT</name>
<dbReference type="GO" id="GO:0032259">
    <property type="term" value="P:methylation"/>
    <property type="evidence" value="ECO:0007669"/>
    <property type="project" value="UniProtKB-KW"/>
</dbReference>
<dbReference type="PANTHER" id="PTHR43591">
    <property type="entry name" value="METHYLTRANSFERASE"/>
    <property type="match status" value="1"/>
</dbReference>
<keyword evidence="2 5" id="KW-0489">Methyltransferase</keyword>
<comment type="caution">
    <text evidence="6">The sequence shown here is derived from an EMBL/GenBank/DDBJ whole genome shotgun (WGS) entry which is preliminary data.</text>
</comment>
<dbReference type="Pfam" id="PF01209">
    <property type="entry name" value="Ubie_methyltran"/>
    <property type="match status" value="1"/>
</dbReference>
<organism evidence="6 7">
    <name type="scientific">Aliarcobacter cibarius</name>
    <dbReference type="NCBI Taxonomy" id="255507"/>
    <lineage>
        <taxon>Bacteria</taxon>
        <taxon>Pseudomonadati</taxon>
        <taxon>Campylobacterota</taxon>
        <taxon>Epsilonproteobacteria</taxon>
        <taxon>Campylobacterales</taxon>
        <taxon>Arcobacteraceae</taxon>
        <taxon>Aliarcobacter</taxon>
    </lineage>
</organism>
<evidence type="ECO:0000256" key="2">
    <source>
        <dbReference type="ARBA" id="ARBA00022603"/>
    </source>
</evidence>
<keyword evidence="1 5" id="KW-0474">Menaquinone biosynthesis</keyword>
<evidence type="ECO:0000256" key="3">
    <source>
        <dbReference type="ARBA" id="ARBA00022679"/>
    </source>
</evidence>
<keyword evidence="3 5" id="KW-0808">Transferase</keyword>
<comment type="similarity">
    <text evidence="5">Belongs to the class I-like SAM-binding methyltransferase superfamily. MenG/UbiE family.</text>
</comment>
<comment type="caution">
    <text evidence="5">Lacks conserved residue(s) required for the propagation of feature annotation.</text>
</comment>
<dbReference type="PANTHER" id="PTHR43591:SF24">
    <property type="entry name" value="2-METHOXY-6-POLYPRENYL-1,4-BENZOQUINOL METHYLASE, MITOCHONDRIAL"/>
    <property type="match status" value="1"/>
</dbReference>
<dbReference type="Proteomes" id="UP000305417">
    <property type="component" value="Unassembled WGS sequence"/>
</dbReference>
<evidence type="ECO:0000313" key="7">
    <source>
        <dbReference type="Proteomes" id="UP000305417"/>
    </source>
</evidence>
<dbReference type="PROSITE" id="PS51608">
    <property type="entry name" value="SAM_MT_UBIE"/>
    <property type="match status" value="1"/>
</dbReference>
<dbReference type="CDD" id="cd02440">
    <property type="entry name" value="AdoMet_MTases"/>
    <property type="match status" value="1"/>
</dbReference>
<keyword evidence="7" id="KW-1185">Reference proteome</keyword>
<feature type="binding site" evidence="5">
    <location>
        <position position="126"/>
    </location>
    <ligand>
        <name>S-adenosyl-L-methionine</name>
        <dbReference type="ChEBI" id="CHEBI:59789"/>
    </ligand>
</feature>
<dbReference type="InterPro" id="IPR023576">
    <property type="entry name" value="UbiE/COQ5_MeTrFase_CS"/>
</dbReference>
<gene>
    <name evidence="6" type="primary">ubiE</name>
    <name evidence="5" type="synonym">menG</name>
    <name evidence="6" type="ORF">FE247_07295</name>
</gene>
<feature type="binding site" evidence="5">
    <location>
        <position position="62"/>
    </location>
    <ligand>
        <name>S-adenosyl-L-methionine</name>
        <dbReference type="ChEBI" id="CHEBI:59789"/>
    </ligand>
</feature>
<dbReference type="SUPFAM" id="SSF53335">
    <property type="entry name" value="S-adenosyl-L-methionine-dependent methyltransferases"/>
    <property type="match status" value="1"/>
</dbReference>
<evidence type="ECO:0000256" key="4">
    <source>
        <dbReference type="ARBA" id="ARBA00022691"/>
    </source>
</evidence>
<protein>
    <recommendedName>
        <fullName evidence="5">Demethylmenaquinone methyltransferase</fullName>
        <ecNumber evidence="5">2.1.1.163</ecNumber>
    </recommendedName>
</protein>
<dbReference type="NCBIfam" id="TIGR01934">
    <property type="entry name" value="MenG_MenH_UbiE"/>
    <property type="match status" value="1"/>
</dbReference>
<dbReference type="Gene3D" id="3.40.50.150">
    <property type="entry name" value="Vaccinia Virus protein VP39"/>
    <property type="match status" value="1"/>
</dbReference>
<comment type="pathway">
    <text evidence="5">Quinol/quinone metabolism; menaquinone biosynthesis; menaquinol from 1,4-dihydroxy-2-naphthoate: step 2/2.</text>
</comment>
<feature type="binding site" evidence="5">
    <location>
        <position position="87"/>
    </location>
    <ligand>
        <name>S-adenosyl-L-methionine</name>
        <dbReference type="ChEBI" id="CHEBI:59789"/>
    </ligand>
</feature>
<dbReference type="PROSITE" id="PS01183">
    <property type="entry name" value="UBIE_1"/>
    <property type="match status" value="1"/>
</dbReference>
<dbReference type="GO" id="GO:0008168">
    <property type="term" value="F:methyltransferase activity"/>
    <property type="evidence" value="ECO:0007669"/>
    <property type="project" value="UniProtKB-KW"/>
</dbReference>
<evidence type="ECO:0000256" key="1">
    <source>
        <dbReference type="ARBA" id="ARBA00022428"/>
    </source>
</evidence>
<comment type="catalytic activity">
    <reaction evidence="5">
        <text>a 2-demethylmenaquinol + S-adenosyl-L-methionine = a menaquinol + S-adenosyl-L-homocysteine + H(+)</text>
        <dbReference type="Rhea" id="RHEA:42640"/>
        <dbReference type="Rhea" id="RHEA-COMP:9539"/>
        <dbReference type="Rhea" id="RHEA-COMP:9563"/>
        <dbReference type="ChEBI" id="CHEBI:15378"/>
        <dbReference type="ChEBI" id="CHEBI:18151"/>
        <dbReference type="ChEBI" id="CHEBI:55437"/>
        <dbReference type="ChEBI" id="CHEBI:57856"/>
        <dbReference type="ChEBI" id="CHEBI:59789"/>
        <dbReference type="EC" id="2.1.1.163"/>
    </reaction>
</comment>
<dbReference type="NCBIfam" id="NF001244">
    <property type="entry name" value="PRK00216.1-5"/>
    <property type="match status" value="1"/>
</dbReference>
<dbReference type="EC" id="2.1.1.163" evidence="5"/>
<proteinExistence type="inferred from homology"/>
<dbReference type="InterPro" id="IPR004033">
    <property type="entry name" value="UbiE/COQ5_MeTrFase"/>
</dbReference>
<dbReference type="InterPro" id="IPR029063">
    <property type="entry name" value="SAM-dependent_MTases_sf"/>
</dbReference>
<dbReference type="EMBL" id="VBUC01000016">
    <property type="protein sequence ID" value="TLS98264.1"/>
    <property type="molecule type" value="Genomic_DNA"/>
</dbReference>
<evidence type="ECO:0000313" key="6">
    <source>
        <dbReference type="EMBL" id="TLS98264.1"/>
    </source>
</evidence>
<sequence>MYMEKQEKIVSMFNNIAPTYDKANRVLSMGIDKSWRDKACSKTFELYGKKEIQKIVDVACGTGDMIIFWKQNAKNKGIELKNIVGIDPSVGMMEVGKRKLPEVDFIEAFATSMPLENESADIVSISYGIRNVVQRQEAFVEFARVLKQGGLVVISEFTKNKKETPIDYLTSFYMDKILPVVGGIISSNKEAYRYLPDSIDEFLTTENLCKELKNAGLEPVYVKSFSMKISTLIIAKKV</sequence>
<accession>A0ABY2V3F5</accession>
<evidence type="ECO:0000256" key="5">
    <source>
        <dbReference type="HAMAP-Rule" id="MF_01813"/>
    </source>
</evidence>
<keyword evidence="4 5" id="KW-0949">S-adenosyl-L-methionine</keyword>
<reference evidence="6 7" key="1">
    <citation type="submission" date="2019-05" db="EMBL/GenBank/DDBJ databases">
        <title>Arcobacter cibarius and Arcobacter thereius providing challenges in identification an antibiotic susceptibility and Quinolone resistance.</title>
        <authorList>
            <person name="Busch A."/>
            <person name="Hanel I."/>
            <person name="Hotzel H."/>
            <person name="Tomaso H."/>
        </authorList>
    </citation>
    <scope>NUCLEOTIDE SEQUENCE [LARGE SCALE GENOMIC DNA]</scope>
    <source>
        <strain evidence="6 7">16CS0831-2</strain>
    </source>
</reference>
<dbReference type="HAMAP" id="MF_01813">
    <property type="entry name" value="MenG_UbiE_methyltr"/>
    <property type="match status" value="1"/>
</dbReference>